<evidence type="ECO:0000256" key="3">
    <source>
        <dbReference type="ARBA" id="ARBA00022679"/>
    </source>
</evidence>
<dbReference type="RefSeq" id="WP_315575551.1">
    <property type="nucleotide sequence ID" value="NZ_JARDXH010000002.1"/>
</dbReference>
<dbReference type="Pfam" id="PF22435">
    <property type="entry name" value="MRM3-like_sub_bind"/>
    <property type="match status" value="1"/>
</dbReference>
<dbReference type="PANTHER" id="PTHR43191">
    <property type="entry name" value="RRNA METHYLTRANSFERASE 3"/>
    <property type="match status" value="1"/>
</dbReference>
<comment type="caution">
    <text evidence="6">The sequence shown here is derived from an EMBL/GenBank/DDBJ whole genome shotgun (WGS) entry which is preliminary data.</text>
</comment>
<evidence type="ECO:0000256" key="1">
    <source>
        <dbReference type="ARBA" id="ARBA00007228"/>
    </source>
</evidence>
<name>A0ABU3TQQ4_9BACT</name>
<keyword evidence="2 6" id="KW-0489">Methyltransferase</keyword>
<evidence type="ECO:0000259" key="4">
    <source>
        <dbReference type="Pfam" id="PF00588"/>
    </source>
</evidence>
<dbReference type="InterPro" id="IPR051259">
    <property type="entry name" value="rRNA_Methyltransferase"/>
</dbReference>
<dbReference type="InterPro" id="IPR029028">
    <property type="entry name" value="Alpha/beta_knot_MTases"/>
</dbReference>
<dbReference type="Pfam" id="PF00588">
    <property type="entry name" value="SpoU_methylase"/>
    <property type="match status" value="1"/>
</dbReference>
<evidence type="ECO:0000259" key="5">
    <source>
        <dbReference type="Pfam" id="PF22435"/>
    </source>
</evidence>
<protein>
    <submittedName>
        <fullName evidence="6">RNA methyltransferase</fullName>
    </submittedName>
</protein>
<evidence type="ECO:0000256" key="2">
    <source>
        <dbReference type="ARBA" id="ARBA00022603"/>
    </source>
</evidence>
<gene>
    <name evidence="6" type="ORF">PQG45_04035</name>
</gene>
<comment type="similarity">
    <text evidence="1">Belongs to the class IV-like SAM-binding methyltransferase superfamily. RNA methyltransferase TrmH family.</text>
</comment>
<evidence type="ECO:0000313" key="6">
    <source>
        <dbReference type="EMBL" id="MDU0808201.1"/>
    </source>
</evidence>
<organism evidence="6 7">
    <name type="scientific">Aquirufa regiilacus</name>
    <dbReference type="NCBI Taxonomy" id="3024868"/>
    <lineage>
        <taxon>Bacteria</taxon>
        <taxon>Pseudomonadati</taxon>
        <taxon>Bacteroidota</taxon>
        <taxon>Cytophagia</taxon>
        <taxon>Cytophagales</taxon>
        <taxon>Flectobacillaceae</taxon>
        <taxon>Aquirufa</taxon>
    </lineage>
</organism>
<evidence type="ECO:0000313" key="7">
    <source>
        <dbReference type="Proteomes" id="UP001249959"/>
    </source>
</evidence>
<dbReference type="InterPro" id="IPR001537">
    <property type="entry name" value="SpoU_MeTrfase"/>
</dbReference>
<dbReference type="SUPFAM" id="SSF55315">
    <property type="entry name" value="L30e-like"/>
    <property type="match status" value="1"/>
</dbReference>
<dbReference type="SUPFAM" id="SSF75217">
    <property type="entry name" value="alpha/beta knot"/>
    <property type="match status" value="1"/>
</dbReference>
<dbReference type="GO" id="GO:0032259">
    <property type="term" value="P:methylation"/>
    <property type="evidence" value="ECO:0007669"/>
    <property type="project" value="UniProtKB-KW"/>
</dbReference>
<sequence length="245" mass="27553">MLTNRQIKLINSLHSKKGRVENQLFLVEGEKAVLELIQSSIQIEFIVTSEHFAAKYEQSFSPIELYIEDEDLIQKLSTLVSNSFGFAVVSMSPFQFTLQYKEQITVVLDGIRDPGNLGTIIRICDWYGIKQIALSHDCTDIFNPKVIAASMGSFSRVKFEYVDLKNLFESNSHLPVLGALLNGDDIHQVIFPGECFLVFGNESNGIRPENIPYITQKVTIPRYGEAESLNVGISTAIFLDNLRRG</sequence>
<reference evidence="6 7" key="1">
    <citation type="submission" date="2023-09" db="EMBL/GenBank/DDBJ databases">
        <title>Aquirufa genomes.</title>
        <authorList>
            <person name="Pitt A."/>
        </authorList>
    </citation>
    <scope>NUCLEOTIDE SEQUENCE [LARGE SCALE GENOMIC DNA]</scope>
    <source>
        <strain evidence="6 7">LEOWEIH-7C</strain>
    </source>
</reference>
<dbReference type="Proteomes" id="UP001249959">
    <property type="component" value="Unassembled WGS sequence"/>
</dbReference>
<dbReference type="InterPro" id="IPR053888">
    <property type="entry name" value="MRM3-like_sub_bind"/>
</dbReference>
<dbReference type="CDD" id="cd18109">
    <property type="entry name" value="SpoU-like_RNA-MTase"/>
    <property type="match status" value="1"/>
</dbReference>
<dbReference type="InterPro" id="IPR029026">
    <property type="entry name" value="tRNA_m1G_MTases_N"/>
</dbReference>
<proteinExistence type="inferred from homology"/>
<dbReference type="InterPro" id="IPR029064">
    <property type="entry name" value="Ribosomal_eL30-like_sf"/>
</dbReference>
<keyword evidence="7" id="KW-1185">Reference proteome</keyword>
<dbReference type="PANTHER" id="PTHR43191:SF2">
    <property type="entry name" value="RRNA METHYLTRANSFERASE 3, MITOCHONDRIAL"/>
    <property type="match status" value="1"/>
</dbReference>
<accession>A0ABU3TQQ4</accession>
<dbReference type="Gene3D" id="3.30.1330.30">
    <property type="match status" value="1"/>
</dbReference>
<dbReference type="GO" id="GO:0008168">
    <property type="term" value="F:methyltransferase activity"/>
    <property type="evidence" value="ECO:0007669"/>
    <property type="project" value="UniProtKB-KW"/>
</dbReference>
<dbReference type="Gene3D" id="3.40.1280.10">
    <property type="match status" value="1"/>
</dbReference>
<feature type="domain" description="tRNA/rRNA methyltransferase SpoU type" evidence="4">
    <location>
        <begin position="104"/>
        <end position="239"/>
    </location>
</feature>
<feature type="domain" description="MRM3-like substrate binding" evidence="5">
    <location>
        <begin position="4"/>
        <end position="78"/>
    </location>
</feature>
<dbReference type="EMBL" id="JAVNWW010000001">
    <property type="protein sequence ID" value="MDU0808201.1"/>
    <property type="molecule type" value="Genomic_DNA"/>
</dbReference>
<keyword evidence="3" id="KW-0808">Transferase</keyword>